<accession>A0A098EIC5</accession>
<dbReference type="Gene3D" id="1.10.1740.10">
    <property type="match status" value="1"/>
</dbReference>
<dbReference type="SUPFAM" id="SSF88946">
    <property type="entry name" value="Sigma2 domain of RNA polymerase sigma factors"/>
    <property type="match status" value="1"/>
</dbReference>
<dbReference type="InterPro" id="IPR013325">
    <property type="entry name" value="RNA_pol_sigma_r2"/>
</dbReference>
<feature type="domain" description="RNA polymerase sigma factor 70 region 4 type 2" evidence="6">
    <location>
        <begin position="121"/>
        <end position="173"/>
    </location>
</feature>
<dbReference type="PANTHER" id="PTHR43133">
    <property type="entry name" value="RNA POLYMERASE ECF-TYPE SIGMA FACTO"/>
    <property type="match status" value="1"/>
</dbReference>
<dbReference type="CDD" id="cd06171">
    <property type="entry name" value="Sigma70_r4"/>
    <property type="match status" value="1"/>
</dbReference>
<evidence type="ECO:0000313" key="7">
    <source>
        <dbReference type="EMBL" id="CEG21557.1"/>
    </source>
</evidence>
<gene>
    <name evidence="7" type="primary">sigK</name>
    <name evidence="7" type="ORF">BN1080_00468</name>
</gene>
<dbReference type="InterPro" id="IPR014284">
    <property type="entry name" value="RNA_pol_sigma-70_dom"/>
</dbReference>
<comment type="similarity">
    <text evidence="1">Belongs to the sigma-70 factor family. ECF subfamily.</text>
</comment>
<dbReference type="InterPro" id="IPR036388">
    <property type="entry name" value="WH-like_DNA-bd_sf"/>
</dbReference>
<proteinExistence type="inferred from homology"/>
<keyword evidence="2" id="KW-0805">Transcription regulation</keyword>
<protein>
    <submittedName>
        <fullName evidence="7">ECF RNA polymerase sigma factor SigK</fullName>
    </submittedName>
</protein>
<evidence type="ECO:0000256" key="4">
    <source>
        <dbReference type="ARBA" id="ARBA00023163"/>
    </source>
</evidence>
<sequence>MEKSSDFVLYERVRNKDKEALEQLYDRYEKILFSFLLKITEDRDLAEEALQEVFIKVWRGVGEYDESKGKFTSWLFTMSRNAAIDLIRKKKKPSVALEEAGELVSPESSVEETAEWQEKKEQIQLAVKNLSAEQQKMVQLFYFKGYTHEKISELCEVPLGTVKSRIRLALKKLKGTLHDVQERGTHHGETEL</sequence>
<evidence type="ECO:0000256" key="2">
    <source>
        <dbReference type="ARBA" id="ARBA00023015"/>
    </source>
</evidence>
<keyword evidence="8" id="KW-1185">Reference proteome</keyword>
<evidence type="ECO:0000256" key="1">
    <source>
        <dbReference type="ARBA" id="ARBA00010641"/>
    </source>
</evidence>
<dbReference type="EMBL" id="CCXS01000001">
    <property type="protein sequence ID" value="CEG21557.1"/>
    <property type="molecule type" value="Genomic_DNA"/>
</dbReference>
<dbReference type="GO" id="GO:0003677">
    <property type="term" value="F:DNA binding"/>
    <property type="evidence" value="ECO:0007669"/>
    <property type="project" value="InterPro"/>
</dbReference>
<evidence type="ECO:0000256" key="3">
    <source>
        <dbReference type="ARBA" id="ARBA00023082"/>
    </source>
</evidence>
<evidence type="ECO:0000313" key="8">
    <source>
        <dbReference type="Proteomes" id="UP000043699"/>
    </source>
</evidence>
<keyword evidence="4" id="KW-0804">Transcription</keyword>
<reference evidence="7 8" key="1">
    <citation type="submission" date="2014-09" db="EMBL/GenBank/DDBJ databases">
        <authorList>
            <person name="Urmite Genomes Urmite Genomes"/>
        </authorList>
    </citation>
    <scope>NUCLEOTIDE SEQUENCE [LARGE SCALE GENOMIC DNA]</scope>
    <source>
        <strain evidence="7 8">ES2</strain>
    </source>
</reference>
<dbReference type="GO" id="GO:0006352">
    <property type="term" value="P:DNA-templated transcription initiation"/>
    <property type="evidence" value="ECO:0007669"/>
    <property type="project" value="InterPro"/>
</dbReference>
<dbReference type="InterPro" id="IPR013324">
    <property type="entry name" value="RNA_pol_sigma_r3/r4-like"/>
</dbReference>
<dbReference type="OrthoDB" id="9784272at2"/>
<dbReference type="InterPro" id="IPR007627">
    <property type="entry name" value="RNA_pol_sigma70_r2"/>
</dbReference>
<dbReference type="STRING" id="1499687.BN1080_00468"/>
<dbReference type="GO" id="GO:0016987">
    <property type="term" value="F:sigma factor activity"/>
    <property type="evidence" value="ECO:0007669"/>
    <property type="project" value="UniProtKB-KW"/>
</dbReference>
<dbReference type="PANTHER" id="PTHR43133:SF62">
    <property type="entry name" value="RNA POLYMERASE SIGMA FACTOR SIGZ"/>
    <property type="match status" value="1"/>
</dbReference>
<feature type="domain" description="RNA polymerase sigma-70 region 2" evidence="5">
    <location>
        <begin position="24"/>
        <end position="91"/>
    </location>
</feature>
<evidence type="ECO:0000259" key="5">
    <source>
        <dbReference type="Pfam" id="PF04542"/>
    </source>
</evidence>
<dbReference type="Proteomes" id="UP000043699">
    <property type="component" value="Unassembled WGS sequence"/>
</dbReference>
<dbReference type="Pfam" id="PF04542">
    <property type="entry name" value="Sigma70_r2"/>
    <property type="match status" value="1"/>
</dbReference>
<keyword evidence="3" id="KW-0731">Sigma factor</keyword>
<dbReference type="Pfam" id="PF08281">
    <property type="entry name" value="Sigma70_r4_2"/>
    <property type="match status" value="1"/>
</dbReference>
<name>A0A098EIC5_9BACL</name>
<dbReference type="InterPro" id="IPR013249">
    <property type="entry name" value="RNA_pol_sigma70_r4_t2"/>
</dbReference>
<organism evidence="7 8">
    <name type="scientific">Planococcus massiliensis</name>
    <dbReference type="NCBI Taxonomy" id="1499687"/>
    <lineage>
        <taxon>Bacteria</taxon>
        <taxon>Bacillati</taxon>
        <taxon>Bacillota</taxon>
        <taxon>Bacilli</taxon>
        <taxon>Bacillales</taxon>
        <taxon>Caryophanaceae</taxon>
        <taxon>Planococcus</taxon>
    </lineage>
</organism>
<evidence type="ECO:0000259" key="6">
    <source>
        <dbReference type="Pfam" id="PF08281"/>
    </source>
</evidence>
<dbReference type="SUPFAM" id="SSF88659">
    <property type="entry name" value="Sigma3 and sigma4 domains of RNA polymerase sigma factors"/>
    <property type="match status" value="1"/>
</dbReference>
<dbReference type="AlphaFoldDB" id="A0A098EIC5"/>
<dbReference type="NCBIfam" id="TIGR02937">
    <property type="entry name" value="sigma70-ECF"/>
    <property type="match status" value="1"/>
</dbReference>
<dbReference type="InterPro" id="IPR039425">
    <property type="entry name" value="RNA_pol_sigma-70-like"/>
</dbReference>
<dbReference type="RefSeq" id="WP_052650130.1">
    <property type="nucleotide sequence ID" value="NZ_CCXS01000001.1"/>
</dbReference>
<dbReference type="Gene3D" id="1.10.10.10">
    <property type="entry name" value="Winged helix-like DNA-binding domain superfamily/Winged helix DNA-binding domain"/>
    <property type="match status" value="1"/>
</dbReference>